<evidence type="ECO:0000313" key="2">
    <source>
        <dbReference type="Proteomes" id="UP001057402"/>
    </source>
</evidence>
<proteinExistence type="predicted"/>
<dbReference type="Proteomes" id="UP001057402">
    <property type="component" value="Chromosome 7"/>
</dbReference>
<reference evidence="2" key="1">
    <citation type="journal article" date="2023" name="Front. Plant Sci.">
        <title>Chromosomal-level genome assembly of Melastoma candidum provides insights into trichome evolution.</title>
        <authorList>
            <person name="Zhong Y."/>
            <person name="Wu W."/>
            <person name="Sun C."/>
            <person name="Zou P."/>
            <person name="Liu Y."/>
            <person name="Dai S."/>
            <person name="Zhou R."/>
        </authorList>
    </citation>
    <scope>NUCLEOTIDE SEQUENCE [LARGE SCALE GENOMIC DNA]</scope>
</reference>
<gene>
    <name evidence="1" type="ORF">MLD38_026177</name>
</gene>
<dbReference type="EMBL" id="CM042886">
    <property type="protein sequence ID" value="KAI4341452.1"/>
    <property type="molecule type" value="Genomic_DNA"/>
</dbReference>
<comment type="caution">
    <text evidence="1">The sequence shown here is derived from an EMBL/GenBank/DDBJ whole genome shotgun (WGS) entry which is preliminary data.</text>
</comment>
<accession>A0ACB9NYR7</accession>
<keyword evidence="2" id="KW-1185">Reference proteome</keyword>
<sequence length="68" mass="7194">MALREAIFARTSLNYHSFIPATILDACLCSTLPTPVVSAHGLSRRCQQASSTCSSCSGLVIVAILLLL</sequence>
<organism evidence="1 2">
    <name type="scientific">Melastoma candidum</name>
    <dbReference type="NCBI Taxonomy" id="119954"/>
    <lineage>
        <taxon>Eukaryota</taxon>
        <taxon>Viridiplantae</taxon>
        <taxon>Streptophyta</taxon>
        <taxon>Embryophyta</taxon>
        <taxon>Tracheophyta</taxon>
        <taxon>Spermatophyta</taxon>
        <taxon>Magnoliopsida</taxon>
        <taxon>eudicotyledons</taxon>
        <taxon>Gunneridae</taxon>
        <taxon>Pentapetalae</taxon>
        <taxon>rosids</taxon>
        <taxon>malvids</taxon>
        <taxon>Myrtales</taxon>
        <taxon>Melastomataceae</taxon>
        <taxon>Melastomatoideae</taxon>
        <taxon>Melastomateae</taxon>
        <taxon>Melastoma</taxon>
    </lineage>
</organism>
<name>A0ACB9NYR7_9MYRT</name>
<evidence type="ECO:0000313" key="1">
    <source>
        <dbReference type="EMBL" id="KAI4341452.1"/>
    </source>
</evidence>
<protein>
    <submittedName>
        <fullName evidence="1">Uncharacterized protein</fullName>
    </submittedName>
</protein>